<keyword evidence="3" id="KW-1185">Reference proteome</keyword>
<dbReference type="Gene3D" id="3.40.50.150">
    <property type="entry name" value="Vaccinia Virus protein VP39"/>
    <property type="match status" value="1"/>
</dbReference>
<dbReference type="InterPro" id="IPR029063">
    <property type="entry name" value="SAM-dependent_MTases_sf"/>
</dbReference>
<evidence type="ECO:0000313" key="3">
    <source>
        <dbReference type="Proteomes" id="UP000591131"/>
    </source>
</evidence>
<accession>A0A7J6M403</accession>
<dbReference type="Proteomes" id="UP000591131">
    <property type="component" value="Unassembled WGS sequence"/>
</dbReference>
<feature type="region of interest" description="Disordered" evidence="1">
    <location>
        <begin position="1"/>
        <end position="55"/>
    </location>
</feature>
<dbReference type="EMBL" id="JAAPAO010000238">
    <property type="protein sequence ID" value="KAF4666303.1"/>
    <property type="molecule type" value="Genomic_DNA"/>
</dbReference>
<comment type="caution">
    <text evidence="2">The sequence shown here is derived from an EMBL/GenBank/DDBJ whole genome shotgun (WGS) entry which is preliminary data.</text>
</comment>
<gene>
    <name evidence="2" type="ORF">FOL47_004137</name>
</gene>
<proteinExistence type="predicted"/>
<evidence type="ECO:0000256" key="1">
    <source>
        <dbReference type="SAM" id="MobiDB-lite"/>
    </source>
</evidence>
<evidence type="ECO:0000313" key="2">
    <source>
        <dbReference type="EMBL" id="KAF4666303.1"/>
    </source>
</evidence>
<feature type="compositionally biased region" description="Basic and acidic residues" evidence="1">
    <location>
        <begin position="41"/>
        <end position="55"/>
    </location>
</feature>
<dbReference type="AlphaFoldDB" id="A0A7J6M403"/>
<dbReference type="OrthoDB" id="10514809at2759"/>
<organism evidence="2 3">
    <name type="scientific">Perkinsus chesapeaki</name>
    <name type="common">Clam parasite</name>
    <name type="synonym">Perkinsus andrewsi</name>
    <dbReference type="NCBI Taxonomy" id="330153"/>
    <lineage>
        <taxon>Eukaryota</taxon>
        <taxon>Sar</taxon>
        <taxon>Alveolata</taxon>
        <taxon>Perkinsozoa</taxon>
        <taxon>Perkinsea</taxon>
        <taxon>Perkinsida</taxon>
        <taxon>Perkinsidae</taxon>
        <taxon>Perkinsus</taxon>
    </lineage>
</organism>
<protein>
    <submittedName>
        <fullName evidence="2">Uncharacterized protein</fullName>
    </submittedName>
</protein>
<name>A0A7J6M403_PERCH</name>
<sequence length="170" mass="19047">MDAIEQLEEEGPVFEITPPNDGLTKQRDEEDEHQAGTAAAAEEREVIKSRTDEWRTTTLPSPDIVVISFPPKSKRSEKEGNLPKLFRRWLRASAVKRIVAVFTDPKGLSKDVGHLKQLGYSADDIKVIDAQPGTMDVVVVVQLNLKSAKSDNEEIIDIPRLHYHSHENSP</sequence>
<feature type="compositionally biased region" description="Acidic residues" evidence="1">
    <location>
        <begin position="1"/>
        <end position="12"/>
    </location>
</feature>
<reference evidence="2 3" key="1">
    <citation type="submission" date="2020-04" db="EMBL/GenBank/DDBJ databases">
        <title>Perkinsus chesapeaki whole genome sequence.</title>
        <authorList>
            <person name="Bogema D.R."/>
        </authorList>
    </citation>
    <scope>NUCLEOTIDE SEQUENCE [LARGE SCALE GENOMIC DNA]</scope>
    <source>
        <strain evidence="2">ATCC PRA-425</strain>
    </source>
</reference>